<organism evidence="2 3">
    <name type="scientific">Nitrosomonas marina</name>
    <dbReference type="NCBI Taxonomy" id="917"/>
    <lineage>
        <taxon>Bacteria</taxon>
        <taxon>Pseudomonadati</taxon>
        <taxon>Pseudomonadota</taxon>
        <taxon>Betaproteobacteria</taxon>
        <taxon>Nitrosomonadales</taxon>
        <taxon>Nitrosomonadaceae</taxon>
        <taxon>Nitrosomonas</taxon>
    </lineage>
</organism>
<sequence length="60" mass="6080">MAGLDAYIPMSLFDVSALVIIMIMLAAIPSTSVALVVVRSATMNLANGGAVSMGIVLGEI</sequence>
<reference evidence="2 3" key="1">
    <citation type="submission" date="2016-10" db="EMBL/GenBank/DDBJ databases">
        <authorList>
            <person name="de Groot N.N."/>
        </authorList>
    </citation>
    <scope>NUCLEOTIDE SEQUENCE [LARGE SCALE GENOMIC DNA]</scope>
    <source>
        <strain evidence="2 3">Nm22</strain>
    </source>
</reference>
<gene>
    <name evidence="2" type="ORF">SAMN05216325_1162</name>
</gene>
<accession>A0A1H8G449</accession>
<dbReference type="AlphaFoldDB" id="A0A1H8G449"/>
<dbReference type="OrthoDB" id="9804822at2"/>
<keyword evidence="1" id="KW-0812">Transmembrane</keyword>
<dbReference type="RefSeq" id="WP_143056929.1">
    <property type="nucleotide sequence ID" value="NZ_FOCP01000016.1"/>
</dbReference>
<dbReference type="Proteomes" id="UP000199459">
    <property type="component" value="Unassembled WGS sequence"/>
</dbReference>
<feature type="transmembrane region" description="Helical" evidence="1">
    <location>
        <begin position="15"/>
        <end position="38"/>
    </location>
</feature>
<evidence type="ECO:0000313" key="3">
    <source>
        <dbReference type="Proteomes" id="UP000199459"/>
    </source>
</evidence>
<proteinExistence type="predicted"/>
<evidence type="ECO:0000256" key="1">
    <source>
        <dbReference type="SAM" id="Phobius"/>
    </source>
</evidence>
<protein>
    <submittedName>
        <fullName evidence="2">Uncharacterized protein</fullName>
    </submittedName>
</protein>
<name>A0A1H8G449_9PROT</name>
<keyword evidence="1" id="KW-1133">Transmembrane helix</keyword>
<keyword evidence="1" id="KW-0472">Membrane</keyword>
<evidence type="ECO:0000313" key="2">
    <source>
        <dbReference type="EMBL" id="SEN38267.1"/>
    </source>
</evidence>
<dbReference type="EMBL" id="FOCP01000016">
    <property type="protein sequence ID" value="SEN38267.1"/>
    <property type="molecule type" value="Genomic_DNA"/>
</dbReference>